<name>A0ABV2NUF7_9HYPH</name>
<evidence type="ECO:0000313" key="1">
    <source>
        <dbReference type="EMBL" id="MET3870100.1"/>
    </source>
</evidence>
<dbReference type="Proteomes" id="UP001549119">
    <property type="component" value="Unassembled WGS sequence"/>
</dbReference>
<gene>
    <name evidence="1" type="ORF">ABIC20_007485</name>
</gene>
<protein>
    <submittedName>
        <fullName evidence="1">Phage-related protein</fullName>
    </submittedName>
</protein>
<dbReference type="InterPro" id="IPR010265">
    <property type="entry name" value="Phage_lambda_TipM"/>
</dbReference>
<comment type="caution">
    <text evidence="1">The sequence shown here is derived from an EMBL/GenBank/DDBJ whole genome shotgun (WGS) entry which is preliminary data.</text>
</comment>
<proteinExistence type="predicted"/>
<keyword evidence="2" id="KW-1185">Reference proteome</keyword>
<organism evidence="1 2">
    <name type="scientific">Methylobacterium radiotolerans</name>
    <dbReference type="NCBI Taxonomy" id="31998"/>
    <lineage>
        <taxon>Bacteria</taxon>
        <taxon>Pseudomonadati</taxon>
        <taxon>Pseudomonadota</taxon>
        <taxon>Alphaproteobacteria</taxon>
        <taxon>Hyphomicrobiales</taxon>
        <taxon>Methylobacteriaceae</taxon>
        <taxon>Methylobacterium</taxon>
    </lineage>
</organism>
<sequence>MAVPTFTPAYPPTESTDKPELKLLEAEFGDGYTQVAGDGMNHIRKVVDLSWEVLTPAQAKEIEAFLVARGGFEPFYYTLSDDDAPILWTCKDWSRKRGTPNTMEATFRQCFTLV</sequence>
<dbReference type="EMBL" id="JBEPNW010000008">
    <property type="protein sequence ID" value="MET3870100.1"/>
    <property type="molecule type" value="Genomic_DNA"/>
</dbReference>
<accession>A0ABV2NUF7</accession>
<dbReference type="RefSeq" id="WP_209651023.1">
    <property type="nucleotide sequence ID" value="NZ_JBEPNV010000005.1"/>
</dbReference>
<reference evidence="1 2" key="1">
    <citation type="submission" date="2024-06" db="EMBL/GenBank/DDBJ databases">
        <title>Genomics of switchgrass bacterial isolates.</title>
        <authorList>
            <person name="Shade A."/>
        </authorList>
    </citation>
    <scope>NUCLEOTIDE SEQUENCE [LARGE SCALE GENOMIC DNA]</scope>
    <source>
        <strain evidence="1 2">PvP084</strain>
    </source>
</reference>
<evidence type="ECO:0000313" key="2">
    <source>
        <dbReference type="Proteomes" id="UP001549119"/>
    </source>
</evidence>
<dbReference type="Pfam" id="PF05939">
    <property type="entry name" value="Phage_min_tail"/>
    <property type="match status" value="1"/>
</dbReference>